<name>A0A401GN59_9APHY</name>
<dbReference type="Proteomes" id="UP000287166">
    <property type="component" value="Unassembled WGS sequence"/>
</dbReference>
<dbReference type="RefSeq" id="XP_027614523.1">
    <property type="nucleotide sequence ID" value="XM_027758722.1"/>
</dbReference>
<organism evidence="1 2">
    <name type="scientific">Sparassis crispa</name>
    <dbReference type="NCBI Taxonomy" id="139825"/>
    <lineage>
        <taxon>Eukaryota</taxon>
        <taxon>Fungi</taxon>
        <taxon>Dikarya</taxon>
        <taxon>Basidiomycota</taxon>
        <taxon>Agaricomycotina</taxon>
        <taxon>Agaricomycetes</taxon>
        <taxon>Polyporales</taxon>
        <taxon>Sparassidaceae</taxon>
        <taxon>Sparassis</taxon>
    </lineage>
</organism>
<dbReference type="EMBL" id="BFAD01000005">
    <property type="protein sequence ID" value="GBE83610.1"/>
    <property type="molecule type" value="Genomic_DNA"/>
</dbReference>
<dbReference type="InParanoid" id="A0A401GN59"/>
<gene>
    <name evidence="1" type="ORF">SCP_0506650</name>
</gene>
<accession>A0A401GN59</accession>
<dbReference type="GeneID" id="38780527"/>
<proteinExistence type="predicted"/>
<evidence type="ECO:0000313" key="2">
    <source>
        <dbReference type="Proteomes" id="UP000287166"/>
    </source>
</evidence>
<dbReference type="AlphaFoldDB" id="A0A401GN59"/>
<protein>
    <submittedName>
        <fullName evidence="1">Uncharacterized protein</fullName>
    </submittedName>
</protein>
<comment type="caution">
    <text evidence="1">The sequence shown here is derived from an EMBL/GenBank/DDBJ whole genome shotgun (WGS) entry which is preliminary data.</text>
</comment>
<reference evidence="1 2" key="1">
    <citation type="journal article" date="2018" name="Sci. Rep.">
        <title>Genome sequence of the cauliflower mushroom Sparassis crispa (Hanabiratake) and its association with beneficial usage.</title>
        <authorList>
            <person name="Kiyama R."/>
            <person name="Furutani Y."/>
            <person name="Kawaguchi K."/>
            <person name="Nakanishi T."/>
        </authorList>
    </citation>
    <scope>NUCLEOTIDE SEQUENCE [LARGE SCALE GENOMIC DNA]</scope>
</reference>
<sequence>MLRNRYVKHGHTRHSATVYAVVPRHPNSAGLLQNVPSLAHPSLGEMMEEASPRKVGRASTFHNIPTGEPSEVLGRPNPLLPAYVESRPFAATSHRRLFHTVNPTRSDCTLRDAAYSHQRVIVTYLSHKALQTTTNRATRPAWLHENARVKPATKQTIVLGEQAANDIDPKKTFSRQEYVANHCF</sequence>
<keyword evidence="2" id="KW-1185">Reference proteome</keyword>
<evidence type="ECO:0000313" key="1">
    <source>
        <dbReference type="EMBL" id="GBE83610.1"/>
    </source>
</evidence>